<dbReference type="InterPro" id="IPR000494">
    <property type="entry name" value="Rcpt_L-dom"/>
</dbReference>
<dbReference type="Pfam" id="PF01030">
    <property type="entry name" value="Recep_L_domain"/>
    <property type="match status" value="2"/>
</dbReference>
<dbReference type="InterPro" id="IPR036941">
    <property type="entry name" value="Rcpt_L-dom_sf"/>
</dbReference>
<dbReference type="OrthoDB" id="5791480at2759"/>
<gene>
    <name evidence="2" type="ORF">CAUJ_LOCUS10762</name>
</gene>
<feature type="domain" description="Receptor L-domain" evidence="1">
    <location>
        <begin position="12"/>
        <end position="133"/>
    </location>
</feature>
<evidence type="ECO:0000313" key="3">
    <source>
        <dbReference type="Proteomes" id="UP000835052"/>
    </source>
</evidence>
<comment type="caution">
    <text evidence="2">The sequence shown here is derived from an EMBL/GenBank/DDBJ whole genome shotgun (WGS) entry which is preliminary data.</text>
</comment>
<keyword evidence="3" id="KW-1185">Reference proteome</keyword>
<dbReference type="Gene3D" id="3.80.20.20">
    <property type="entry name" value="Receptor L-domain"/>
    <property type="match status" value="2"/>
</dbReference>
<accession>A0A8S1HEC5</accession>
<feature type="domain" description="Receptor L-domain" evidence="1">
    <location>
        <begin position="171"/>
        <end position="270"/>
    </location>
</feature>
<protein>
    <recommendedName>
        <fullName evidence="1">Receptor L-domain domain-containing protein</fullName>
    </recommendedName>
</protein>
<evidence type="ECO:0000313" key="2">
    <source>
        <dbReference type="EMBL" id="CAD6194843.1"/>
    </source>
</evidence>
<reference evidence="2" key="1">
    <citation type="submission" date="2020-10" db="EMBL/GenBank/DDBJ databases">
        <authorList>
            <person name="Kikuchi T."/>
        </authorList>
    </citation>
    <scope>NUCLEOTIDE SEQUENCE</scope>
    <source>
        <strain evidence="2">NKZ352</strain>
    </source>
</reference>
<dbReference type="Proteomes" id="UP000835052">
    <property type="component" value="Unassembled WGS sequence"/>
</dbReference>
<evidence type="ECO:0000259" key="1">
    <source>
        <dbReference type="Pfam" id="PF01030"/>
    </source>
</evidence>
<sequence length="324" mass="35648">MKNSTIEALLINCTKIIGLVQILGTADPVKLDNLLSTVEFIEGCLFISNTNLKNLNFLRNLKEVNCTSATVQQPGVIAAIFIDRNEDLLSFGIGNLKNVTMTPPPDMDLDETIVGSVIFLGNTHLCLTYDEFNSLSYLPLISLTEIPMCPTPKPPLPACYVTPDLDVDKSCELFVGIVFIDETTEPEDVAKISKMKQLYGQFSVRDSLIEELILPNLTLIVNTATAEMPAILVLQNSALKTLSFPKLTEFRGDSPFFDLLLSDNPSLNFSCEAVFPADKTAVVLDESGFLCSNGTSSLLLNNEFSRPRRLMTLIAMIGVMTFLY</sequence>
<dbReference type="EMBL" id="CAJGYM010000048">
    <property type="protein sequence ID" value="CAD6194843.1"/>
    <property type="molecule type" value="Genomic_DNA"/>
</dbReference>
<dbReference type="SUPFAM" id="SSF52058">
    <property type="entry name" value="L domain-like"/>
    <property type="match status" value="2"/>
</dbReference>
<dbReference type="PANTHER" id="PTHR21662:SF59">
    <property type="entry name" value="RECEPTOR PROTEIN-TYROSINE KINASE"/>
    <property type="match status" value="1"/>
</dbReference>
<proteinExistence type="predicted"/>
<dbReference type="AlphaFoldDB" id="A0A8S1HEC5"/>
<name>A0A8S1HEC5_9PELO</name>
<dbReference type="PANTHER" id="PTHR21662">
    <property type="entry name" value="RECEPTOR PROTEIN-TYROSINE KINASE"/>
    <property type="match status" value="1"/>
</dbReference>
<organism evidence="2 3">
    <name type="scientific">Caenorhabditis auriculariae</name>
    <dbReference type="NCBI Taxonomy" id="2777116"/>
    <lineage>
        <taxon>Eukaryota</taxon>
        <taxon>Metazoa</taxon>
        <taxon>Ecdysozoa</taxon>
        <taxon>Nematoda</taxon>
        <taxon>Chromadorea</taxon>
        <taxon>Rhabditida</taxon>
        <taxon>Rhabditina</taxon>
        <taxon>Rhabditomorpha</taxon>
        <taxon>Rhabditoidea</taxon>
        <taxon>Rhabditidae</taxon>
        <taxon>Peloderinae</taxon>
        <taxon>Caenorhabditis</taxon>
    </lineage>
</organism>
<dbReference type="InterPro" id="IPR053079">
    <property type="entry name" value="SPS2_domain"/>
</dbReference>